<dbReference type="SMART" id="SM00729">
    <property type="entry name" value="Elp3"/>
    <property type="match status" value="1"/>
</dbReference>
<evidence type="ECO:0000256" key="9">
    <source>
        <dbReference type="ARBA" id="ARBA00023014"/>
    </source>
</evidence>
<dbReference type="SUPFAM" id="SSF102114">
    <property type="entry name" value="Radical SAM enzymes"/>
    <property type="match status" value="1"/>
</dbReference>
<dbReference type="Pfam" id="PF04055">
    <property type="entry name" value="Radical_SAM"/>
    <property type="match status" value="1"/>
</dbReference>
<dbReference type="CDD" id="cd21117">
    <property type="entry name" value="Twitch_MoaA"/>
    <property type="match status" value="1"/>
</dbReference>
<dbReference type="EC" id="4.1.99.22" evidence="3"/>
<evidence type="ECO:0000256" key="1">
    <source>
        <dbReference type="ARBA" id="ARBA00001966"/>
    </source>
</evidence>
<protein>
    <recommendedName>
        <fullName evidence="3">GTP 3',8-cyclase</fullName>
        <ecNumber evidence="3">4.1.99.22</ecNumber>
    </recommendedName>
</protein>
<keyword evidence="9" id="KW-0411">Iron-sulfur</keyword>
<keyword evidence="16" id="KW-1185">Reference proteome</keyword>
<dbReference type="EMBL" id="OZ019893">
    <property type="protein sequence ID" value="CAK9190592.1"/>
    <property type="molecule type" value="Genomic_DNA"/>
</dbReference>
<evidence type="ECO:0000313" key="15">
    <source>
        <dbReference type="EMBL" id="CAK9190592.1"/>
    </source>
</evidence>
<evidence type="ECO:0000256" key="7">
    <source>
        <dbReference type="ARBA" id="ARBA00022741"/>
    </source>
</evidence>
<dbReference type="NCBIfam" id="TIGR02666">
    <property type="entry name" value="moaA"/>
    <property type="match status" value="1"/>
</dbReference>
<feature type="domain" description="Radical SAM core" evidence="14">
    <location>
        <begin position="5"/>
        <end position="220"/>
    </location>
</feature>
<evidence type="ECO:0000256" key="6">
    <source>
        <dbReference type="ARBA" id="ARBA00022723"/>
    </source>
</evidence>
<keyword evidence="5" id="KW-0949">S-adenosyl-L-methionine</keyword>
<evidence type="ECO:0000256" key="4">
    <source>
        <dbReference type="ARBA" id="ARBA00022485"/>
    </source>
</evidence>
<evidence type="ECO:0000256" key="12">
    <source>
        <dbReference type="ARBA" id="ARBA00023239"/>
    </source>
</evidence>
<dbReference type="PANTHER" id="PTHR22960:SF0">
    <property type="entry name" value="MOLYBDENUM COFACTOR BIOSYNTHESIS PROTEIN 1"/>
    <property type="match status" value="1"/>
</dbReference>
<dbReference type="Gene3D" id="3.20.20.70">
    <property type="entry name" value="Aldolase class I"/>
    <property type="match status" value="1"/>
</dbReference>
<dbReference type="SFLD" id="SFLDG01386">
    <property type="entry name" value="main_SPASM_domain-containing"/>
    <property type="match status" value="1"/>
</dbReference>
<keyword evidence="10" id="KW-0342">GTP-binding</keyword>
<dbReference type="InterPro" id="IPR013483">
    <property type="entry name" value="MoaA"/>
</dbReference>
<dbReference type="SFLD" id="SFLDS00029">
    <property type="entry name" value="Radical_SAM"/>
    <property type="match status" value="1"/>
</dbReference>
<evidence type="ECO:0000259" key="14">
    <source>
        <dbReference type="PROSITE" id="PS51918"/>
    </source>
</evidence>
<evidence type="ECO:0000256" key="11">
    <source>
        <dbReference type="ARBA" id="ARBA00023150"/>
    </source>
</evidence>
<dbReference type="HAMAP" id="MF_01225_B">
    <property type="entry name" value="MoaA_B"/>
    <property type="match status" value="1"/>
</dbReference>
<dbReference type="InterPro" id="IPR010505">
    <property type="entry name" value="MoaA_twitch"/>
</dbReference>
<dbReference type="PROSITE" id="PS01305">
    <property type="entry name" value="MOAA_NIFB_PQQE"/>
    <property type="match status" value="1"/>
</dbReference>
<dbReference type="PANTHER" id="PTHR22960">
    <property type="entry name" value="MOLYBDOPTERIN COFACTOR SYNTHESIS PROTEIN A"/>
    <property type="match status" value="1"/>
</dbReference>
<reference evidence="15 16" key="1">
    <citation type="submission" date="2024-02" db="EMBL/GenBank/DDBJ databases">
        <authorList>
            <consortium name="ELIXIR-Norway"/>
            <consortium name="Elixir Norway"/>
        </authorList>
    </citation>
    <scope>NUCLEOTIDE SEQUENCE [LARGE SCALE GENOMIC DNA]</scope>
</reference>
<gene>
    <name evidence="15" type="ORF">CSSPTR1EN2_LOCUS967</name>
</gene>
<keyword evidence="11" id="KW-0501">Molybdenum cofactor biosynthesis</keyword>
<evidence type="ECO:0000256" key="5">
    <source>
        <dbReference type="ARBA" id="ARBA00022691"/>
    </source>
</evidence>
<comment type="pathway">
    <text evidence="2">Cofactor biosynthesis; molybdopterin biosynthesis.</text>
</comment>
<dbReference type="PROSITE" id="PS51918">
    <property type="entry name" value="RADICAL_SAM"/>
    <property type="match status" value="1"/>
</dbReference>
<evidence type="ECO:0000256" key="2">
    <source>
        <dbReference type="ARBA" id="ARBA00005046"/>
    </source>
</evidence>
<dbReference type="InterPro" id="IPR040064">
    <property type="entry name" value="MoaA-like"/>
</dbReference>
<evidence type="ECO:0000256" key="8">
    <source>
        <dbReference type="ARBA" id="ARBA00023004"/>
    </source>
</evidence>
<dbReference type="CDD" id="cd01335">
    <property type="entry name" value="Radical_SAM"/>
    <property type="match status" value="1"/>
</dbReference>
<proteinExistence type="inferred from homology"/>
<dbReference type="InterPro" id="IPR006638">
    <property type="entry name" value="Elp3/MiaA/NifB-like_rSAM"/>
</dbReference>
<dbReference type="Pfam" id="PF06463">
    <property type="entry name" value="Mob_synth_C"/>
    <property type="match status" value="1"/>
</dbReference>
<dbReference type="SFLD" id="SFLDG01067">
    <property type="entry name" value="SPASM/twitch_domain_containing"/>
    <property type="match status" value="1"/>
</dbReference>
<keyword evidence="6" id="KW-0479">Metal-binding</keyword>
<name>A0ABP0T9X6_9BRYO</name>
<comment type="catalytic activity">
    <reaction evidence="13">
        <text>GTP + AH2 + S-adenosyl-L-methionine = (8S)-3',8-cyclo-7,8-dihydroguanosine 5'-triphosphate + 5'-deoxyadenosine + L-methionine + A + H(+)</text>
        <dbReference type="Rhea" id="RHEA:49576"/>
        <dbReference type="ChEBI" id="CHEBI:13193"/>
        <dbReference type="ChEBI" id="CHEBI:15378"/>
        <dbReference type="ChEBI" id="CHEBI:17319"/>
        <dbReference type="ChEBI" id="CHEBI:17499"/>
        <dbReference type="ChEBI" id="CHEBI:37565"/>
        <dbReference type="ChEBI" id="CHEBI:57844"/>
        <dbReference type="ChEBI" id="CHEBI:59789"/>
        <dbReference type="ChEBI" id="CHEBI:131766"/>
        <dbReference type="EC" id="4.1.99.22"/>
    </reaction>
</comment>
<dbReference type="InterPro" id="IPR058240">
    <property type="entry name" value="rSAM_sf"/>
</dbReference>
<sequence>MLVDSHGRRHTYLRISLTERCNLRCQYCMPAEGVDLTQNSELLSQSEIMQLARIFVLGGVDKIRLTGGEPSIRPDIEELCEQLRSLPGLRNLAMTSNGIVLSRKLARLQAAGLNQLNISLDTLVPAKFEFLTRRKGHNKVLQSIEAALDLGFSPVKVNTVVMRGLNDDEISNFVRLTQDKPINVRFIEFMPFDGNVWNSKKLVSYIEMLTAVKQQFPGLRRLQDHHTDTAKNFQVPGFKGTVSFITSMTQHFCAGCNRLRLLADGNLKVCLFGPAEVSLRDALRSGIDNVGLQEIIGDAVKRKKPSHAGMFELARTQNRPMIHIGG</sequence>
<organism evidence="15 16">
    <name type="scientific">Sphagnum troendelagicum</name>
    <dbReference type="NCBI Taxonomy" id="128251"/>
    <lineage>
        <taxon>Eukaryota</taxon>
        <taxon>Viridiplantae</taxon>
        <taxon>Streptophyta</taxon>
        <taxon>Embryophyta</taxon>
        <taxon>Bryophyta</taxon>
        <taxon>Sphagnophytina</taxon>
        <taxon>Sphagnopsida</taxon>
        <taxon>Sphagnales</taxon>
        <taxon>Sphagnaceae</taxon>
        <taxon>Sphagnum</taxon>
    </lineage>
</organism>
<evidence type="ECO:0000256" key="13">
    <source>
        <dbReference type="ARBA" id="ARBA00048697"/>
    </source>
</evidence>
<accession>A0ABP0T9X6</accession>
<dbReference type="InterPro" id="IPR050105">
    <property type="entry name" value="MoCo_biosynth_MoaA/MoaC"/>
</dbReference>
<evidence type="ECO:0000256" key="10">
    <source>
        <dbReference type="ARBA" id="ARBA00023134"/>
    </source>
</evidence>
<dbReference type="SFLD" id="SFLDG01383">
    <property type="entry name" value="cyclic_pyranopterin_phosphate"/>
    <property type="match status" value="1"/>
</dbReference>
<comment type="cofactor">
    <cofactor evidence="1">
        <name>[4Fe-4S] cluster</name>
        <dbReference type="ChEBI" id="CHEBI:49883"/>
    </cofactor>
</comment>
<keyword evidence="12" id="KW-0456">Lyase</keyword>
<dbReference type="InterPro" id="IPR013785">
    <property type="entry name" value="Aldolase_TIM"/>
</dbReference>
<dbReference type="InterPro" id="IPR007197">
    <property type="entry name" value="rSAM"/>
</dbReference>
<keyword evidence="4" id="KW-0004">4Fe-4S</keyword>
<evidence type="ECO:0000313" key="16">
    <source>
        <dbReference type="Proteomes" id="UP001497512"/>
    </source>
</evidence>
<keyword evidence="8" id="KW-0408">Iron</keyword>
<evidence type="ECO:0000256" key="3">
    <source>
        <dbReference type="ARBA" id="ARBA00012167"/>
    </source>
</evidence>
<keyword evidence="7" id="KW-0547">Nucleotide-binding</keyword>
<dbReference type="Proteomes" id="UP001497512">
    <property type="component" value="Chromosome 1"/>
</dbReference>
<dbReference type="InterPro" id="IPR000385">
    <property type="entry name" value="MoaA_NifB_PqqE_Fe-S-bd_CS"/>
</dbReference>